<feature type="binding site" evidence="5">
    <location>
        <position position="77"/>
    </location>
    <ligand>
        <name>ATP</name>
        <dbReference type="ChEBI" id="CHEBI:30616"/>
    </ligand>
</feature>
<keyword evidence="2 5" id="KW-0547">Nucleotide-binding</keyword>
<dbReference type="InterPro" id="IPR017441">
    <property type="entry name" value="Protein_kinase_ATP_BS"/>
</dbReference>
<dbReference type="PROSITE" id="PS00107">
    <property type="entry name" value="PROTEIN_KINASE_ATP"/>
    <property type="match status" value="1"/>
</dbReference>
<dbReference type="GO" id="GO:0005524">
    <property type="term" value="F:ATP binding"/>
    <property type="evidence" value="ECO:0007669"/>
    <property type="project" value="UniProtKB-UniRule"/>
</dbReference>
<keyword evidence="1" id="KW-0808">Transferase</keyword>
<name>A0A1Z5JZ74_FISSO</name>
<dbReference type="InParanoid" id="A0A1Z5JZ74"/>
<dbReference type="InterPro" id="IPR051681">
    <property type="entry name" value="Ser/Thr_Kinases-Pseudokinases"/>
</dbReference>
<gene>
    <name evidence="7" type="ORF">FisN_4Lh090</name>
</gene>
<evidence type="ECO:0000259" key="6">
    <source>
        <dbReference type="PROSITE" id="PS50011"/>
    </source>
</evidence>
<dbReference type="PROSITE" id="PS50011">
    <property type="entry name" value="PROTEIN_KINASE_DOM"/>
    <property type="match status" value="1"/>
</dbReference>
<dbReference type="SUPFAM" id="SSF56112">
    <property type="entry name" value="Protein kinase-like (PK-like)"/>
    <property type="match status" value="1"/>
</dbReference>
<reference evidence="7 8" key="1">
    <citation type="journal article" date="2015" name="Plant Cell">
        <title>Oil accumulation by the oleaginous diatom Fistulifera solaris as revealed by the genome and transcriptome.</title>
        <authorList>
            <person name="Tanaka T."/>
            <person name="Maeda Y."/>
            <person name="Veluchamy A."/>
            <person name="Tanaka M."/>
            <person name="Abida H."/>
            <person name="Marechal E."/>
            <person name="Bowler C."/>
            <person name="Muto M."/>
            <person name="Sunaga Y."/>
            <person name="Tanaka M."/>
            <person name="Yoshino T."/>
            <person name="Taniguchi T."/>
            <person name="Fukuda Y."/>
            <person name="Nemoto M."/>
            <person name="Matsumoto M."/>
            <person name="Wong P.S."/>
            <person name="Aburatani S."/>
            <person name="Fujibuchi W."/>
        </authorList>
    </citation>
    <scope>NUCLEOTIDE SEQUENCE [LARGE SCALE GENOMIC DNA]</scope>
    <source>
        <strain evidence="7 8">JPCC DA0580</strain>
    </source>
</reference>
<evidence type="ECO:0000256" key="3">
    <source>
        <dbReference type="ARBA" id="ARBA00022777"/>
    </source>
</evidence>
<dbReference type="SMART" id="SM00220">
    <property type="entry name" value="S_TKc"/>
    <property type="match status" value="1"/>
</dbReference>
<evidence type="ECO:0000256" key="4">
    <source>
        <dbReference type="ARBA" id="ARBA00022840"/>
    </source>
</evidence>
<evidence type="ECO:0000313" key="7">
    <source>
        <dbReference type="EMBL" id="GAX19330.1"/>
    </source>
</evidence>
<accession>A0A1Z5JZ74</accession>
<keyword evidence="4 5" id="KW-0067">ATP-binding</keyword>
<dbReference type="Proteomes" id="UP000198406">
    <property type="component" value="Unassembled WGS sequence"/>
</dbReference>
<dbReference type="InterPro" id="IPR000719">
    <property type="entry name" value="Prot_kinase_dom"/>
</dbReference>
<dbReference type="InterPro" id="IPR011009">
    <property type="entry name" value="Kinase-like_dom_sf"/>
</dbReference>
<comment type="caution">
    <text evidence="7">The sequence shown here is derived from an EMBL/GenBank/DDBJ whole genome shotgun (WGS) entry which is preliminary data.</text>
</comment>
<proteinExistence type="predicted"/>
<keyword evidence="3" id="KW-0418">Kinase</keyword>
<organism evidence="7 8">
    <name type="scientific">Fistulifera solaris</name>
    <name type="common">Oleaginous diatom</name>
    <dbReference type="NCBI Taxonomy" id="1519565"/>
    <lineage>
        <taxon>Eukaryota</taxon>
        <taxon>Sar</taxon>
        <taxon>Stramenopiles</taxon>
        <taxon>Ochrophyta</taxon>
        <taxon>Bacillariophyta</taxon>
        <taxon>Bacillariophyceae</taxon>
        <taxon>Bacillariophycidae</taxon>
        <taxon>Naviculales</taxon>
        <taxon>Naviculaceae</taxon>
        <taxon>Fistulifera</taxon>
    </lineage>
</organism>
<dbReference type="GO" id="GO:0004674">
    <property type="term" value="F:protein serine/threonine kinase activity"/>
    <property type="evidence" value="ECO:0007669"/>
    <property type="project" value="TreeGrafter"/>
</dbReference>
<dbReference type="EMBL" id="BDSP01000136">
    <property type="protein sequence ID" value="GAX19330.1"/>
    <property type="molecule type" value="Genomic_DNA"/>
</dbReference>
<dbReference type="PANTHER" id="PTHR44329:SF288">
    <property type="entry name" value="MITOGEN-ACTIVATED PROTEIN KINASE KINASE KINASE 20"/>
    <property type="match status" value="1"/>
</dbReference>
<evidence type="ECO:0000256" key="1">
    <source>
        <dbReference type="ARBA" id="ARBA00022679"/>
    </source>
</evidence>
<evidence type="ECO:0000256" key="5">
    <source>
        <dbReference type="PROSITE-ProRule" id="PRU10141"/>
    </source>
</evidence>
<feature type="domain" description="Protein kinase" evidence="6">
    <location>
        <begin position="50"/>
        <end position="337"/>
    </location>
</feature>
<evidence type="ECO:0000256" key="2">
    <source>
        <dbReference type="ARBA" id="ARBA00022741"/>
    </source>
</evidence>
<protein>
    <recommendedName>
        <fullName evidence="6">Protein kinase domain-containing protein</fullName>
    </recommendedName>
</protein>
<dbReference type="PANTHER" id="PTHR44329">
    <property type="entry name" value="SERINE/THREONINE-PROTEIN KINASE TNNI3K-RELATED"/>
    <property type="match status" value="1"/>
</dbReference>
<sequence length="381" mass="44418">MSVVDTTHVQMWPRNIAHHVAECIFRDVQDIVRRSRLNRNLTALIEHRELTHIRNLGQGAFSHVRLVYYQGRAFAMKHLRQDLLNRPSEFRQAASELAVEGHMLASLSHPNLIKLHGWAANGVASFAKGYHDSFFLLLDPLEETLEDRIETWKQIRQFGTAVQRQEMYTQQLRACEQIASVLCYLHENDIIYRDLKPSNLGFCRKEIKLYDLGLSRELPYPDTRQSFQMSGRVGTQRYMAPEVACHEAYNVSADVYSWAMVCYEILTLERPYDRFSREMHDTLVCKQGVRPDWPPMSPEYWYLQNIITSAWNQTPCLRPCLANICHHLSQEHDRAYLQLRAESKTIISLDEFSYRKAPIRSVSESTDISLMSTETGLYRVF</sequence>
<keyword evidence="8" id="KW-1185">Reference proteome</keyword>
<dbReference type="OrthoDB" id="42407at2759"/>
<dbReference type="Pfam" id="PF00069">
    <property type="entry name" value="Pkinase"/>
    <property type="match status" value="1"/>
</dbReference>
<dbReference type="Gene3D" id="3.30.200.20">
    <property type="entry name" value="Phosphorylase Kinase, domain 1"/>
    <property type="match status" value="1"/>
</dbReference>
<dbReference type="Gene3D" id="1.10.510.10">
    <property type="entry name" value="Transferase(Phosphotransferase) domain 1"/>
    <property type="match status" value="1"/>
</dbReference>
<dbReference type="AlphaFoldDB" id="A0A1Z5JZ74"/>
<evidence type="ECO:0000313" key="8">
    <source>
        <dbReference type="Proteomes" id="UP000198406"/>
    </source>
</evidence>